<dbReference type="PROSITE" id="PS01347">
    <property type="entry name" value="MRAY_1"/>
    <property type="match status" value="1"/>
</dbReference>
<gene>
    <name evidence="8" type="ORF">KP509_13G004700</name>
</gene>
<dbReference type="EMBL" id="CM035418">
    <property type="protein sequence ID" value="KAH7420372.1"/>
    <property type="molecule type" value="Genomic_DNA"/>
</dbReference>
<dbReference type="Proteomes" id="UP000825935">
    <property type="component" value="Chromosome 13"/>
</dbReference>
<dbReference type="GO" id="GO:0008963">
    <property type="term" value="F:phospho-N-acetylmuramoyl-pentapeptide-transferase activity"/>
    <property type="evidence" value="ECO:0007669"/>
    <property type="project" value="InterPro"/>
</dbReference>
<dbReference type="OrthoDB" id="2020675at2759"/>
<name>A0A8T2TCX4_CERRI</name>
<dbReference type="NCBIfam" id="TIGR00445">
    <property type="entry name" value="mraY"/>
    <property type="match status" value="1"/>
</dbReference>
<feature type="transmembrane region" description="Helical" evidence="7">
    <location>
        <begin position="253"/>
        <end position="274"/>
    </location>
</feature>
<feature type="transmembrane region" description="Helical" evidence="7">
    <location>
        <begin position="301"/>
        <end position="321"/>
    </location>
</feature>
<keyword evidence="9" id="KW-1185">Reference proteome</keyword>
<evidence type="ECO:0000256" key="2">
    <source>
        <dbReference type="ARBA" id="ARBA00005583"/>
    </source>
</evidence>
<dbReference type="PANTHER" id="PTHR22926">
    <property type="entry name" value="PHOSPHO-N-ACETYLMURAMOYL-PENTAPEPTIDE-TRANSFERASE"/>
    <property type="match status" value="1"/>
</dbReference>
<feature type="transmembrane region" description="Helical" evidence="7">
    <location>
        <begin position="196"/>
        <end position="217"/>
    </location>
</feature>
<feature type="transmembrane region" description="Helical" evidence="7">
    <location>
        <begin position="149"/>
        <end position="175"/>
    </location>
</feature>
<proteinExistence type="inferred from homology"/>
<feature type="transmembrane region" description="Helical" evidence="7">
    <location>
        <begin position="109"/>
        <end position="129"/>
    </location>
</feature>
<comment type="subcellular location">
    <subcellularLocation>
        <location evidence="1">Membrane</location>
        <topology evidence="1">Multi-pass membrane protein</topology>
    </subcellularLocation>
</comment>
<feature type="transmembrane region" description="Helical" evidence="7">
    <location>
        <begin position="223"/>
        <end position="241"/>
    </location>
</feature>
<dbReference type="CDD" id="cd06852">
    <property type="entry name" value="GT_MraY"/>
    <property type="match status" value="1"/>
</dbReference>
<evidence type="ECO:0000313" key="8">
    <source>
        <dbReference type="EMBL" id="KAH7420372.1"/>
    </source>
</evidence>
<dbReference type="PROSITE" id="PS01348">
    <property type="entry name" value="MRAY_2"/>
    <property type="match status" value="1"/>
</dbReference>
<evidence type="ECO:0000256" key="6">
    <source>
        <dbReference type="ARBA" id="ARBA00023136"/>
    </source>
</evidence>
<dbReference type="Pfam" id="PF00953">
    <property type="entry name" value="Glycos_transf_4"/>
    <property type="match status" value="1"/>
</dbReference>
<dbReference type="HAMAP" id="MF_00038">
    <property type="entry name" value="MraY"/>
    <property type="match status" value="1"/>
</dbReference>
<keyword evidence="6 7" id="KW-0472">Membrane</keyword>
<feature type="transmembrane region" description="Helical" evidence="7">
    <location>
        <begin position="352"/>
        <end position="372"/>
    </location>
</feature>
<feature type="transmembrane region" description="Helical" evidence="7">
    <location>
        <begin position="457"/>
        <end position="480"/>
    </location>
</feature>
<keyword evidence="4 7" id="KW-0812">Transmembrane</keyword>
<dbReference type="InterPro" id="IPR000715">
    <property type="entry name" value="Glycosyl_transferase_4"/>
</dbReference>
<comment type="similarity">
    <text evidence="2">Belongs to the glycosyltransferase 4 family. MraY subfamily.</text>
</comment>
<dbReference type="GO" id="GO:0044038">
    <property type="term" value="P:cell wall macromolecule biosynthetic process"/>
    <property type="evidence" value="ECO:0007669"/>
    <property type="project" value="TreeGrafter"/>
</dbReference>
<dbReference type="OMA" id="DTPTMGG"/>
<sequence>MQKFLIGADKCAVVTGLGACGCKPLSRTPDGTLHRIARLHLPPQRQINAISQGRIWSFKCKSIKGPMSSDEGKPYNMFESLHFPVLTSLNNLLKCLEKHLHSRLELLRLVKETISSFIFVFLFGILLYMDSVKFFKSQAVLKLQLVEMIASSYIFPFLVSAVITALVGHVCIPYLKLLKAYQVFRIEGPSQHLSKVGTPTMGGLYFVPVGVFVAMIITLASSAHVAGLAAVTFVFGAIGLLDDTLTLVRKHNYGLPGLYKLFLQAVAGICFYYWHEFAGLPIANRVKTLVLFPKPLPHLDFGYWYLPLTSFCFASMSNGVNLTDGLDGLAAGSTAAAFLGMSLALWESYPAIAIFGVSMSGACVGFLVHNHHKAAVFMGDTGSLALGGALAAMAASTGMFFPLLICSGVFFVETVSVVLQVSYKKWTQKTTGIRKGLFRMAPLHHHFELGGVPEPTIVAVAHAISCILALLGGYAGILCLT</sequence>
<protein>
    <recommendedName>
        <fullName evidence="10">Phospho-N-acetylmuramoyl-pentapeptide-transferase</fullName>
    </recommendedName>
</protein>
<evidence type="ECO:0000256" key="5">
    <source>
        <dbReference type="ARBA" id="ARBA00022989"/>
    </source>
</evidence>
<organism evidence="8 9">
    <name type="scientific">Ceratopteris richardii</name>
    <name type="common">Triangle waterfern</name>
    <dbReference type="NCBI Taxonomy" id="49495"/>
    <lineage>
        <taxon>Eukaryota</taxon>
        <taxon>Viridiplantae</taxon>
        <taxon>Streptophyta</taxon>
        <taxon>Embryophyta</taxon>
        <taxon>Tracheophyta</taxon>
        <taxon>Polypodiopsida</taxon>
        <taxon>Polypodiidae</taxon>
        <taxon>Polypodiales</taxon>
        <taxon>Pteridineae</taxon>
        <taxon>Pteridaceae</taxon>
        <taxon>Parkerioideae</taxon>
        <taxon>Ceratopteris</taxon>
    </lineage>
</organism>
<dbReference type="PROSITE" id="PS51257">
    <property type="entry name" value="PROKAR_LIPOPROTEIN"/>
    <property type="match status" value="1"/>
</dbReference>
<accession>A0A8T2TCX4</accession>
<dbReference type="GO" id="GO:0005886">
    <property type="term" value="C:plasma membrane"/>
    <property type="evidence" value="ECO:0007669"/>
    <property type="project" value="TreeGrafter"/>
</dbReference>
<comment type="caution">
    <text evidence="8">The sequence shown here is derived from an EMBL/GenBank/DDBJ whole genome shotgun (WGS) entry which is preliminary data.</text>
</comment>
<dbReference type="InterPro" id="IPR003524">
    <property type="entry name" value="PNAcMuramoyl-5peptid_Trfase"/>
</dbReference>
<reference evidence="8" key="1">
    <citation type="submission" date="2021-08" db="EMBL/GenBank/DDBJ databases">
        <title>WGS assembly of Ceratopteris richardii.</title>
        <authorList>
            <person name="Marchant D.B."/>
            <person name="Chen G."/>
            <person name="Jenkins J."/>
            <person name="Shu S."/>
            <person name="Leebens-Mack J."/>
            <person name="Grimwood J."/>
            <person name="Schmutz J."/>
            <person name="Soltis P."/>
            <person name="Soltis D."/>
            <person name="Chen Z.-H."/>
        </authorList>
    </citation>
    <scope>NUCLEOTIDE SEQUENCE</scope>
    <source>
        <strain evidence="8">Whitten #5841</strain>
        <tissue evidence="8">Leaf</tissue>
    </source>
</reference>
<dbReference type="InterPro" id="IPR018480">
    <property type="entry name" value="PNAcMuramoyl-5peptid_Trfase_CS"/>
</dbReference>
<evidence type="ECO:0000256" key="4">
    <source>
        <dbReference type="ARBA" id="ARBA00022692"/>
    </source>
</evidence>
<evidence type="ECO:0000256" key="1">
    <source>
        <dbReference type="ARBA" id="ARBA00004141"/>
    </source>
</evidence>
<keyword evidence="3" id="KW-0808">Transferase</keyword>
<evidence type="ECO:0000313" key="9">
    <source>
        <dbReference type="Proteomes" id="UP000825935"/>
    </source>
</evidence>
<dbReference type="AlphaFoldDB" id="A0A8T2TCX4"/>
<evidence type="ECO:0008006" key="10">
    <source>
        <dbReference type="Google" id="ProtNLM"/>
    </source>
</evidence>
<evidence type="ECO:0000256" key="3">
    <source>
        <dbReference type="ARBA" id="ARBA00022679"/>
    </source>
</evidence>
<feature type="transmembrane region" description="Helical" evidence="7">
    <location>
        <begin position="328"/>
        <end position="346"/>
    </location>
</feature>
<keyword evidence="5 7" id="KW-1133">Transmembrane helix</keyword>
<dbReference type="PANTHER" id="PTHR22926:SF5">
    <property type="entry name" value="PHOSPHO-N-ACETYLMURAMOYL-PENTAPEPTIDE-TRANSFERASE HOMOLOG"/>
    <property type="match status" value="1"/>
</dbReference>
<evidence type="ECO:0000256" key="7">
    <source>
        <dbReference type="SAM" id="Phobius"/>
    </source>
</evidence>
<dbReference type="GO" id="GO:0071555">
    <property type="term" value="P:cell wall organization"/>
    <property type="evidence" value="ECO:0007669"/>
    <property type="project" value="TreeGrafter"/>
</dbReference>
<feature type="transmembrane region" description="Helical" evidence="7">
    <location>
        <begin position="384"/>
        <end position="412"/>
    </location>
</feature>